<evidence type="ECO:0000256" key="1">
    <source>
        <dbReference type="ARBA" id="ARBA00022448"/>
    </source>
</evidence>
<dbReference type="GO" id="GO:0015418">
    <property type="term" value="F:ABC-type quaternary ammonium compound transporting activity"/>
    <property type="evidence" value="ECO:0007669"/>
    <property type="project" value="UniProtKB-EC"/>
</dbReference>
<dbReference type="GO" id="GO:0005524">
    <property type="term" value="F:ATP binding"/>
    <property type="evidence" value="ECO:0007669"/>
    <property type="project" value="UniProtKB-KW"/>
</dbReference>
<dbReference type="Pfam" id="PF00005">
    <property type="entry name" value="ABC_tran"/>
    <property type="match status" value="1"/>
</dbReference>
<geneLocation type="plasmid" evidence="7">
    <name>pjcm18538 dna</name>
</geneLocation>
<dbReference type="InterPro" id="IPR003593">
    <property type="entry name" value="AAA+_ATPase"/>
</dbReference>
<dbReference type="InterPro" id="IPR027417">
    <property type="entry name" value="P-loop_NTPase"/>
</dbReference>
<organism evidence="6 7">
    <name type="scientific">Mycolicibacterium arabiense</name>
    <dbReference type="NCBI Taxonomy" id="1286181"/>
    <lineage>
        <taxon>Bacteria</taxon>
        <taxon>Bacillati</taxon>
        <taxon>Actinomycetota</taxon>
        <taxon>Actinomycetes</taxon>
        <taxon>Mycobacteriales</taxon>
        <taxon>Mycobacteriaceae</taxon>
        <taxon>Mycolicibacterium</taxon>
    </lineage>
</organism>
<keyword evidence="7" id="KW-1185">Reference proteome</keyword>
<dbReference type="SMART" id="SM00382">
    <property type="entry name" value="AAA"/>
    <property type="match status" value="1"/>
</dbReference>
<dbReference type="FunFam" id="3.40.50.300:FF:000425">
    <property type="entry name" value="Probable ABC transporter, ATP-binding subunit"/>
    <property type="match status" value="1"/>
</dbReference>
<sequence>MTSARTGAGAQARVTTGVGVELTDLTRVYGTVKALDGLTLHIEPGEFVALLGPSGCGKTTALRILAGLDEATSGTVSVGGRDVTSVPANKRDMGMVFQAYSLFPHLTALQNVEFGLKVRGRDRSKRSTRAAEMLDLVGLSAHADKYAAEMSGGQQQRVALARALAIEPSVLLLDEPLSALDAKVRSQLRDEIRRVQLEVGTTTLFVTHDQEEALAVADRVGVMSQGRLEQLAAPAQVYANPATPFVAEFVGLNNRVPARVEAGRALLLGATVPTLDGSIANGQGTALLRPESVTVTADPAGTATVKSVAFLGPISRVYVELPDGTVLDAQLSSAAARAFEPGAPVTVGVEPTRLLVV</sequence>
<dbReference type="Proteomes" id="UP000467428">
    <property type="component" value="Chromosome"/>
</dbReference>
<dbReference type="PROSITE" id="PS50893">
    <property type="entry name" value="ABC_TRANSPORTER_2"/>
    <property type="match status" value="1"/>
</dbReference>
<dbReference type="InterPro" id="IPR003439">
    <property type="entry name" value="ABC_transporter-like_ATP-bd"/>
</dbReference>
<dbReference type="EC" id="7.6.2.9" evidence="4"/>
<evidence type="ECO:0000256" key="4">
    <source>
        <dbReference type="ARBA" id="ARBA00066388"/>
    </source>
</evidence>
<dbReference type="Gene3D" id="3.40.50.300">
    <property type="entry name" value="P-loop containing nucleotide triphosphate hydrolases"/>
    <property type="match status" value="1"/>
</dbReference>
<dbReference type="InterPro" id="IPR013611">
    <property type="entry name" value="Transp-assoc_OB_typ2"/>
</dbReference>
<keyword evidence="2" id="KW-0547">Nucleotide-binding</keyword>
<dbReference type="InterPro" id="IPR017871">
    <property type="entry name" value="ABC_transporter-like_CS"/>
</dbReference>
<dbReference type="PANTHER" id="PTHR42781:SF4">
    <property type="entry name" value="SPERMIDINE_PUTRESCINE IMPORT ATP-BINDING PROTEIN POTA"/>
    <property type="match status" value="1"/>
</dbReference>
<keyword evidence="3 6" id="KW-0067">ATP-binding</keyword>
<dbReference type="KEGG" id="marz:MARA_43320"/>
<dbReference type="GO" id="GO:0016887">
    <property type="term" value="F:ATP hydrolysis activity"/>
    <property type="evidence" value="ECO:0007669"/>
    <property type="project" value="InterPro"/>
</dbReference>
<dbReference type="EMBL" id="AP022593">
    <property type="protein sequence ID" value="BBY50864.1"/>
    <property type="molecule type" value="Genomic_DNA"/>
</dbReference>
<dbReference type="GO" id="GO:0043190">
    <property type="term" value="C:ATP-binding cassette (ABC) transporter complex"/>
    <property type="evidence" value="ECO:0007669"/>
    <property type="project" value="InterPro"/>
</dbReference>
<feature type="domain" description="ABC transporter" evidence="5">
    <location>
        <begin position="20"/>
        <end position="250"/>
    </location>
</feature>
<keyword evidence="1" id="KW-0813">Transport</keyword>
<protein>
    <recommendedName>
        <fullName evidence="4">ABC-type quaternary amine transporter</fullName>
        <ecNumber evidence="4">7.6.2.9</ecNumber>
    </recommendedName>
</protein>
<accession>A0A7I7S1R2</accession>
<dbReference type="PANTHER" id="PTHR42781">
    <property type="entry name" value="SPERMIDINE/PUTRESCINE IMPORT ATP-BINDING PROTEIN POTA"/>
    <property type="match status" value="1"/>
</dbReference>
<proteinExistence type="predicted"/>
<evidence type="ECO:0000259" key="5">
    <source>
        <dbReference type="PROSITE" id="PS50893"/>
    </source>
</evidence>
<dbReference type="SUPFAM" id="SSF52540">
    <property type="entry name" value="P-loop containing nucleoside triphosphate hydrolases"/>
    <property type="match status" value="1"/>
</dbReference>
<dbReference type="InterPro" id="IPR050093">
    <property type="entry name" value="ABC_SmlMolc_Importer"/>
</dbReference>
<dbReference type="InterPro" id="IPR008995">
    <property type="entry name" value="Mo/tungstate-bd_C_term_dom"/>
</dbReference>
<evidence type="ECO:0000256" key="3">
    <source>
        <dbReference type="ARBA" id="ARBA00022840"/>
    </source>
</evidence>
<dbReference type="AlphaFoldDB" id="A0A7I7S1R2"/>
<evidence type="ECO:0000313" key="6">
    <source>
        <dbReference type="EMBL" id="BBY50864.1"/>
    </source>
</evidence>
<gene>
    <name evidence="6" type="ORF">MARA_43320</name>
</gene>
<dbReference type="SUPFAM" id="SSF50331">
    <property type="entry name" value="MOP-like"/>
    <property type="match status" value="1"/>
</dbReference>
<reference evidence="6 7" key="1">
    <citation type="journal article" date="2019" name="Emerg. Microbes Infect.">
        <title>Comprehensive subspecies identification of 175 nontuberculous mycobacteria species based on 7547 genomic profiles.</title>
        <authorList>
            <person name="Matsumoto Y."/>
            <person name="Kinjo T."/>
            <person name="Motooka D."/>
            <person name="Nabeya D."/>
            <person name="Jung N."/>
            <person name="Uechi K."/>
            <person name="Horii T."/>
            <person name="Iida T."/>
            <person name="Fujita J."/>
            <person name="Nakamura S."/>
        </authorList>
    </citation>
    <scope>NUCLEOTIDE SEQUENCE [LARGE SCALE GENOMIC DNA]</scope>
    <source>
        <strain evidence="6 7">JCM 18538</strain>
    </source>
</reference>
<dbReference type="PROSITE" id="PS00211">
    <property type="entry name" value="ABC_TRANSPORTER_1"/>
    <property type="match status" value="1"/>
</dbReference>
<evidence type="ECO:0000313" key="7">
    <source>
        <dbReference type="Proteomes" id="UP000467428"/>
    </source>
</evidence>
<dbReference type="Pfam" id="PF08402">
    <property type="entry name" value="TOBE_2"/>
    <property type="match status" value="1"/>
</dbReference>
<name>A0A7I7S1R2_9MYCO</name>
<evidence type="ECO:0000256" key="2">
    <source>
        <dbReference type="ARBA" id="ARBA00022741"/>
    </source>
</evidence>